<dbReference type="PANTHER" id="PTHR43355">
    <property type="entry name" value="FLAVIN REDUCTASE (NADPH)"/>
    <property type="match status" value="1"/>
</dbReference>
<protein>
    <submittedName>
        <fullName evidence="2">Putative NADH-flavin reductase</fullName>
    </submittedName>
</protein>
<evidence type="ECO:0000259" key="1">
    <source>
        <dbReference type="Pfam" id="PF13460"/>
    </source>
</evidence>
<dbReference type="InterPro" id="IPR036291">
    <property type="entry name" value="NAD(P)-bd_dom_sf"/>
</dbReference>
<dbReference type="EMBL" id="FONS01000001">
    <property type="protein sequence ID" value="SFE37732.1"/>
    <property type="molecule type" value="Genomic_DNA"/>
</dbReference>
<name>A0A1I2A176_9SPHI</name>
<organism evidence="2 3">
    <name type="scientific">Pedobacter antarcticus</name>
    <dbReference type="NCBI Taxonomy" id="34086"/>
    <lineage>
        <taxon>Bacteria</taxon>
        <taxon>Pseudomonadati</taxon>
        <taxon>Bacteroidota</taxon>
        <taxon>Sphingobacteriia</taxon>
        <taxon>Sphingobacteriales</taxon>
        <taxon>Sphingobacteriaceae</taxon>
        <taxon>Pedobacter</taxon>
    </lineage>
</organism>
<dbReference type="STRING" id="34086.SAMN04488084_101396"/>
<dbReference type="RefSeq" id="WP_074586637.1">
    <property type="nucleotide sequence ID" value="NZ_FNGZ01000001.1"/>
</dbReference>
<dbReference type="SUPFAM" id="SSF51735">
    <property type="entry name" value="NAD(P)-binding Rossmann-fold domains"/>
    <property type="match status" value="1"/>
</dbReference>
<dbReference type="InterPro" id="IPR016040">
    <property type="entry name" value="NAD(P)-bd_dom"/>
</dbReference>
<feature type="domain" description="NAD(P)-binding" evidence="1">
    <location>
        <begin position="7"/>
        <end position="197"/>
    </location>
</feature>
<dbReference type="InterPro" id="IPR051606">
    <property type="entry name" value="Polyketide_Oxido-like"/>
</dbReference>
<accession>A0A1I2A176</accession>
<gene>
    <name evidence="2" type="ORF">SAMN03003324_00275</name>
</gene>
<dbReference type="Proteomes" id="UP000183129">
    <property type="component" value="Unassembled WGS sequence"/>
</dbReference>
<dbReference type="Gene3D" id="3.40.50.720">
    <property type="entry name" value="NAD(P)-binding Rossmann-like Domain"/>
    <property type="match status" value="1"/>
</dbReference>
<dbReference type="Pfam" id="PF13460">
    <property type="entry name" value="NAD_binding_10"/>
    <property type="match status" value="1"/>
</dbReference>
<dbReference type="PANTHER" id="PTHR43355:SF2">
    <property type="entry name" value="FLAVIN REDUCTASE (NADPH)"/>
    <property type="match status" value="1"/>
</dbReference>
<evidence type="ECO:0000313" key="3">
    <source>
        <dbReference type="Proteomes" id="UP000183129"/>
    </source>
</evidence>
<reference evidence="2 3" key="1">
    <citation type="submission" date="2016-10" db="EMBL/GenBank/DDBJ databases">
        <authorList>
            <person name="de Groot N.N."/>
        </authorList>
    </citation>
    <scope>NUCLEOTIDE SEQUENCE [LARGE SCALE GENOMIC DNA]</scope>
    <source>
        <strain evidence="2 3">ATCC 51969</strain>
    </source>
</reference>
<proteinExistence type="predicted"/>
<sequence>MNITIIGASAGIGLATLHQALSQGHRVTALSTQTQSIPADPNLVKINGSATSLTDLKKVMKDADVVIVTIGTKNKKPNTLFSDTAHALVKAGAILEFKAPILIITGFGAGESRGFLSFFMRAVIQIFLKHQYLNKTVMEEIISKSNLNWEIIRPGILTDSSLTQKYKVLPNLYKGIKIGKISRADVAHYLLKEAENPTMLKKYPALTS</sequence>
<evidence type="ECO:0000313" key="2">
    <source>
        <dbReference type="EMBL" id="SFE37732.1"/>
    </source>
</evidence>
<dbReference type="GO" id="GO:0004074">
    <property type="term" value="F:biliverdin reductase [NAD(P)H] activity"/>
    <property type="evidence" value="ECO:0007669"/>
    <property type="project" value="TreeGrafter"/>
</dbReference>
<dbReference type="GO" id="GO:0042602">
    <property type="term" value="F:riboflavin reductase (NADPH) activity"/>
    <property type="evidence" value="ECO:0007669"/>
    <property type="project" value="TreeGrafter"/>
</dbReference>
<dbReference type="AlphaFoldDB" id="A0A1I2A176"/>